<organism evidence="1 2">
    <name type="scientific">Bacillus amyloliquefaciens (strain ATCC 23350 / DSM 7 / BCRC 11601 / CCUG 28519 / NBRC 15535 / NRRL B-14393 / F)</name>
    <dbReference type="NCBI Taxonomy" id="692420"/>
    <lineage>
        <taxon>Bacteria</taxon>
        <taxon>Bacillati</taxon>
        <taxon>Bacillota</taxon>
        <taxon>Bacilli</taxon>
        <taxon>Bacillales</taxon>
        <taxon>Bacillaceae</taxon>
        <taxon>Bacillus</taxon>
        <taxon>Bacillus amyloliquefaciens group</taxon>
    </lineage>
</organism>
<gene>
    <name evidence="1" type="ordered locus">BAMF_0893</name>
</gene>
<keyword evidence="2" id="KW-1185">Reference proteome</keyword>
<sequence length="248" mass="28842">MRGRTPKVIIYVDTDGVACVCRICNACKEMKSLESFSRQNNGFMGRVSRCKECIKPISRAFYKRNPNYRKDHYRRNKNVIARKREIRNGLERSLPMKIRVKTFEERSKKIISCQISGTKEDVVVDHFIAIGVGHGGTYVGNLVFLSRDLNSYKGAINPFEWAKSLCEEAQKKFDNVASDLALINGLTPSEFEKYVTWCYENPRDLVEGKADQRSSIELWRERTGLLFPLPKFVYERNIKIQEKKRRRS</sequence>
<dbReference type="AlphaFoldDB" id="A0A9P1JFH7"/>
<evidence type="ECO:0000313" key="1">
    <source>
        <dbReference type="EMBL" id="CBI42019.1"/>
    </source>
</evidence>
<dbReference type="Proteomes" id="UP000006562">
    <property type="component" value="Chromosome"/>
</dbReference>
<evidence type="ECO:0000313" key="2">
    <source>
        <dbReference type="Proteomes" id="UP000006562"/>
    </source>
</evidence>
<proteinExistence type="predicted"/>
<dbReference type="RefSeq" id="WP_013351514.1">
    <property type="nucleotide sequence ID" value="NC_014551.1"/>
</dbReference>
<name>A0A9P1JFH7_BACAS</name>
<reference evidence="1 2" key="1">
    <citation type="journal article" date="2011" name="Int. J. Syst. Evol. Microbiol.">
        <title>Relationship of Bacillus amyloliquefaciens clades associated with strains DSM 7T and FZB42T: a proposal for Bacillus amyloliquefaciens subsp. amyloliquefaciens subsp. nov. and Bacillus amyloliquefaciens subsp. plantarum subsp. nov. based on complete genome sequence comparisons.</title>
        <authorList>
            <person name="Borriss R."/>
            <person name="Chen X.H."/>
            <person name="Rueckert C."/>
            <person name="Blom J."/>
            <person name="Becker A."/>
            <person name="Baumgarth B."/>
            <person name="Fan B."/>
            <person name="Pukall R."/>
            <person name="Schumann P."/>
            <person name="Sproer C."/>
            <person name="Junge H."/>
            <person name="Vater J."/>
            <person name="Puhler A."/>
            <person name="Klenk H.P."/>
        </authorList>
    </citation>
    <scope>NUCLEOTIDE SEQUENCE [LARGE SCALE GENOMIC DNA]</scope>
    <source>
        <strain evidence="2">DSM 7</strain>
    </source>
</reference>
<protein>
    <recommendedName>
        <fullName evidence="3">HNH endonuclease</fullName>
    </recommendedName>
</protein>
<evidence type="ECO:0008006" key="3">
    <source>
        <dbReference type="Google" id="ProtNLM"/>
    </source>
</evidence>
<reference evidence="2" key="2">
    <citation type="journal article" date="2011" name="J. Biotechnol.">
        <title>Genome sequence of B. amyloliquefaciens type strain DSM7(T) reveals differences to plant-associated B. amyloliquefaciens FZB42.</title>
        <authorList>
            <person name="Ruckert C."/>
            <person name="Blom J."/>
            <person name="Chen X."/>
            <person name="Reva O."/>
            <person name="Borriss R."/>
        </authorList>
    </citation>
    <scope>NUCLEOTIDE SEQUENCE [LARGE SCALE GENOMIC DNA]</scope>
    <source>
        <strain evidence="2">DSM 7</strain>
    </source>
</reference>
<dbReference type="Gene3D" id="1.10.30.50">
    <property type="match status" value="1"/>
</dbReference>
<dbReference type="EMBL" id="FN597644">
    <property type="protein sequence ID" value="CBI42019.1"/>
    <property type="molecule type" value="Genomic_DNA"/>
</dbReference>
<accession>A0A9P1JFH7</accession>
<dbReference type="KEGG" id="bao:BAMF_0893"/>